<dbReference type="PROSITE" id="PS50887">
    <property type="entry name" value="GGDEF"/>
    <property type="match status" value="1"/>
</dbReference>
<dbReference type="Gene3D" id="3.30.70.270">
    <property type="match status" value="1"/>
</dbReference>
<dbReference type="InterPro" id="IPR043128">
    <property type="entry name" value="Rev_trsase/Diguanyl_cyclase"/>
</dbReference>
<dbReference type="Proteomes" id="UP000270626">
    <property type="component" value="Unassembled WGS sequence"/>
</dbReference>
<dbReference type="Pfam" id="PF16448">
    <property type="entry name" value="LapD_MoxY_N"/>
    <property type="match status" value="1"/>
</dbReference>
<dbReference type="Gene3D" id="3.20.20.450">
    <property type="entry name" value="EAL domain"/>
    <property type="match status" value="1"/>
</dbReference>
<accession>A0A495VLG7</accession>
<organism evidence="5 6">
    <name type="scientific">Azonexus fungiphilus</name>
    <dbReference type="NCBI Taxonomy" id="146940"/>
    <lineage>
        <taxon>Bacteria</taxon>
        <taxon>Pseudomonadati</taxon>
        <taxon>Pseudomonadota</taxon>
        <taxon>Betaproteobacteria</taxon>
        <taxon>Rhodocyclales</taxon>
        <taxon>Azonexaceae</taxon>
        <taxon>Azonexus</taxon>
    </lineage>
</organism>
<dbReference type="EMBL" id="RBXP01000020">
    <property type="protein sequence ID" value="RKT49740.1"/>
    <property type="molecule type" value="Genomic_DNA"/>
</dbReference>
<dbReference type="SUPFAM" id="SSF141868">
    <property type="entry name" value="EAL domain-like"/>
    <property type="match status" value="1"/>
</dbReference>
<dbReference type="AlphaFoldDB" id="A0A495VLG7"/>
<keyword evidence="1" id="KW-0812">Transmembrane</keyword>
<dbReference type="Gene3D" id="6.20.270.20">
    <property type="entry name" value="LapD/MoxY periplasmic domain"/>
    <property type="match status" value="1"/>
</dbReference>
<evidence type="ECO:0000313" key="6">
    <source>
        <dbReference type="Proteomes" id="UP000270626"/>
    </source>
</evidence>
<feature type="transmembrane region" description="Helical" evidence="1">
    <location>
        <begin position="7"/>
        <end position="27"/>
    </location>
</feature>
<dbReference type="InterPro" id="IPR003660">
    <property type="entry name" value="HAMP_dom"/>
</dbReference>
<dbReference type="SMART" id="SM00052">
    <property type="entry name" value="EAL"/>
    <property type="match status" value="1"/>
</dbReference>
<dbReference type="GO" id="GO:0071111">
    <property type="term" value="F:cyclic-guanylate-specific phosphodiesterase activity"/>
    <property type="evidence" value="ECO:0007669"/>
    <property type="project" value="InterPro"/>
</dbReference>
<evidence type="ECO:0000256" key="1">
    <source>
        <dbReference type="SAM" id="Phobius"/>
    </source>
</evidence>
<dbReference type="GO" id="GO:0007165">
    <property type="term" value="P:signal transduction"/>
    <property type="evidence" value="ECO:0007669"/>
    <property type="project" value="InterPro"/>
</dbReference>
<name>A0A495VLG7_9RHOO</name>
<dbReference type="SUPFAM" id="SSF55073">
    <property type="entry name" value="Nucleotide cyclase"/>
    <property type="match status" value="1"/>
</dbReference>
<protein>
    <submittedName>
        <fullName evidence="5">Diguanylate cyclase/phosphodiesterase</fullName>
    </submittedName>
</protein>
<dbReference type="InterPro" id="IPR001633">
    <property type="entry name" value="EAL_dom"/>
</dbReference>
<keyword evidence="1" id="KW-1133">Transmembrane helix</keyword>
<dbReference type="InterPro" id="IPR035919">
    <property type="entry name" value="EAL_sf"/>
</dbReference>
<evidence type="ECO:0000313" key="5">
    <source>
        <dbReference type="EMBL" id="RKT49740.1"/>
    </source>
</evidence>
<keyword evidence="1" id="KW-0472">Membrane</keyword>
<dbReference type="PROSITE" id="PS50885">
    <property type="entry name" value="HAMP"/>
    <property type="match status" value="1"/>
</dbReference>
<evidence type="ECO:0000259" key="4">
    <source>
        <dbReference type="PROSITE" id="PS50887"/>
    </source>
</evidence>
<dbReference type="NCBIfam" id="TIGR00254">
    <property type="entry name" value="GGDEF"/>
    <property type="match status" value="1"/>
</dbReference>
<dbReference type="Gene3D" id="3.30.110.200">
    <property type="match status" value="1"/>
</dbReference>
<dbReference type="SMART" id="SM00267">
    <property type="entry name" value="GGDEF"/>
    <property type="match status" value="1"/>
</dbReference>
<comment type="caution">
    <text evidence="5">The sequence shown here is derived from an EMBL/GenBank/DDBJ whole genome shotgun (WGS) entry which is preliminary data.</text>
</comment>
<evidence type="ECO:0000259" key="3">
    <source>
        <dbReference type="PROSITE" id="PS50885"/>
    </source>
</evidence>
<dbReference type="CDD" id="cd01949">
    <property type="entry name" value="GGDEF"/>
    <property type="match status" value="1"/>
</dbReference>
<feature type="domain" description="GGDEF" evidence="4">
    <location>
        <begin position="266"/>
        <end position="399"/>
    </location>
</feature>
<proteinExistence type="predicted"/>
<keyword evidence="6" id="KW-1185">Reference proteome</keyword>
<dbReference type="InterPro" id="IPR050706">
    <property type="entry name" value="Cyclic-di-GMP_PDE-like"/>
</dbReference>
<feature type="domain" description="EAL" evidence="2">
    <location>
        <begin position="409"/>
        <end position="655"/>
    </location>
</feature>
<sequence>MTLRRQLFLGISLIFLGAFVGLALLGVSGTRQYLEEQLGSHAQDAASSLVHPLSQSLGAGDRTLAETQVATLFDRGYFQRIAVLGNDGKVVVERELPAKIDAVPLWFSSWLTLEAQPGEAFLASGWRQLGKVVVISQPTHAYQYLWQSALEISGWMFLAYLLALWLTRMVLRWILNPLSAIERSALEIQQKHFGQIAVKPKALELSRVVRAMNDMSRKISEFLDAESKKAEQFRREAYQDEVTGLDNRRSFDLRLAQALNGEIEFSDAALIGVDINNLKHFNTEASYRQGDQFLASIAAAAREILGEQASILCRIGGSSFGFVVFDRDQMTLSALGRQLRDRLQGIFDTVDGAGEDFSFSIGMIHFQHGDTRGRVLSRLDLAIESARQSGRNALQYVVEVGASEAAMGSMAWRELIRNALAENRWTLLGQPVVSLSSGEVMQQEIMTRLVGDDGELVPASVFLPMAMRHKLMPEIDQALLSLVFRKLEERQGQEPVNLAVNLSNQSLENRDFMNWLAGRLAQVRKHGVQLSFELTEYGCSLDLDASRAFVDMLRAHQVRFGIDHFGLAPTSLQLLRELPPDYVKLDVGLISEVAQNETARALLRSIVSLASSLEVEVIAQGVESASQVDMLLSDSVTGGQGYHFGAPSAERGEFT</sequence>
<evidence type="ECO:0000259" key="2">
    <source>
        <dbReference type="PROSITE" id="PS50883"/>
    </source>
</evidence>
<dbReference type="GO" id="GO:0016020">
    <property type="term" value="C:membrane"/>
    <property type="evidence" value="ECO:0007669"/>
    <property type="project" value="InterPro"/>
</dbReference>
<dbReference type="Pfam" id="PF00563">
    <property type="entry name" value="EAL"/>
    <property type="match status" value="1"/>
</dbReference>
<dbReference type="PANTHER" id="PTHR33121">
    <property type="entry name" value="CYCLIC DI-GMP PHOSPHODIESTERASE PDEF"/>
    <property type="match status" value="1"/>
</dbReference>
<gene>
    <name evidence="5" type="ORF">DFR40_3406</name>
</gene>
<dbReference type="CDD" id="cd01948">
    <property type="entry name" value="EAL"/>
    <property type="match status" value="1"/>
</dbReference>
<dbReference type="InterPro" id="IPR029787">
    <property type="entry name" value="Nucleotide_cyclase"/>
</dbReference>
<dbReference type="Pfam" id="PF00990">
    <property type="entry name" value="GGDEF"/>
    <property type="match status" value="1"/>
</dbReference>
<dbReference type="OrthoDB" id="5894408at2"/>
<dbReference type="PANTHER" id="PTHR33121:SF79">
    <property type="entry name" value="CYCLIC DI-GMP PHOSPHODIESTERASE PDED-RELATED"/>
    <property type="match status" value="1"/>
</dbReference>
<feature type="domain" description="HAMP" evidence="3">
    <location>
        <begin position="172"/>
        <end position="224"/>
    </location>
</feature>
<dbReference type="InterPro" id="IPR000160">
    <property type="entry name" value="GGDEF_dom"/>
</dbReference>
<reference evidence="5 6" key="1">
    <citation type="submission" date="2018-10" db="EMBL/GenBank/DDBJ databases">
        <title>Genomic Encyclopedia of Type Strains, Phase IV (KMG-IV): sequencing the most valuable type-strain genomes for metagenomic binning, comparative biology and taxonomic classification.</title>
        <authorList>
            <person name="Goeker M."/>
        </authorList>
    </citation>
    <scope>NUCLEOTIDE SEQUENCE [LARGE SCALE GENOMIC DNA]</scope>
    <source>
        <strain evidence="5 6">DSM 23841</strain>
    </source>
</reference>
<dbReference type="PROSITE" id="PS50883">
    <property type="entry name" value="EAL"/>
    <property type="match status" value="1"/>
</dbReference>
<dbReference type="InterPro" id="IPR042461">
    <property type="entry name" value="LapD_MoxY_peri_C"/>
</dbReference>
<dbReference type="InterPro" id="IPR032244">
    <property type="entry name" value="LapD_MoxY_N"/>
</dbReference>